<name>A0ABR0SJC0_9HYPO</name>
<organism evidence="4 5">
    <name type="scientific">Cladobotryum mycophilum</name>
    <dbReference type="NCBI Taxonomy" id="491253"/>
    <lineage>
        <taxon>Eukaryota</taxon>
        <taxon>Fungi</taxon>
        <taxon>Dikarya</taxon>
        <taxon>Ascomycota</taxon>
        <taxon>Pezizomycotina</taxon>
        <taxon>Sordariomycetes</taxon>
        <taxon>Hypocreomycetidae</taxon>
        <taxon>Hypocreales</taxon>
        <taxon>Hypocreaceae</taxon>
        <taxon>Cladobotryum</taxon>
    </lineage>
</organism>
<keyword evidence="2" id="KW-0521">NADP</keyword>
<protein>
    <submittedName>
        <fullName evidence="4">Oxidoreductase</fullName>
    </submittedName>
</protein>
<comment type="similarity">
    <text evidence="1">Belongs to the short-chain dehydrogenases/reductases (SDR) family.</text>
</comment>
<accession>A0ABR0SJC0</accession>
<dbReference type="EMBL" id="JAVFKD010000012">
    <property type="protein sequence ID" value="KAK5992227.1"/>
    <property type="molecule type" value="Genomic_DNA"/>
</dbReference>
<dbReference type="CDD" id="cd05233">
    <property type="entry name" value="SDR_c"/>
    <property type="match status" value="1"/>
</dbReference>
<evidence type="ECO:0000256" key="3">
    <source>
        <dbReference type="ARBA" id="ARBA00023002"/>
    </source>
</evidence>
<reference evidence="4 5" key="1">
    <citation type="submission" date="2024-01" db="EMBL/GenBank/DDBJ databases">
        <title>Complete genome of Cladobotryum mycophilum ATHUM6906.</title>
        <authorList>
            <person name="Christinaki A.C."/>
            <person name="Myridakis A.I."/>
            <person name="Kouvelis V.N."/>
        </authorList>
    </citation>
    <scope>NUCLEOTIDE SEQUENCE [LARGE SCALE GENOMIC DNA]</scope>
    <source>
        <strain evidence="4 5">ATHUM6906</strain>
    </source>
</reference>
<dbReference type="PANTHER" id="PTHR24321:SF8">
    <property type="entry name" value="ESTRADIOL 17-BETA-DEHYDROGENASE 8-RELATED"/>
    <property type="match status" value="1"/>
</dbReference>
<dbReference type="Gene3D" id="3.40.50.720">
    <property type="entry name" value="NAD(P)-binding Rossmann-like Domain"/>
    <property type="match status" value="1"/>
</dbReference>
<proteinExistence type="inferred from homology"/>
<dbReference type="PROSITE" id="PS00061">
    <property type="entry name" value="ADH_SHORT"/>
    <property type="match status" value="1"/>
</dbReference>
<evidence type="ECO:0000256" key="2">
    <source>
        <dbReference type="ARBA" id="ARBA00022857"/>
    </source>
</evidence>
<gene>
    <name evidence="4" type="ORF">PT974_05628</name>
</gene>
<evidence type="ECO:0000313" key="5">
    <source>
        <dbReference type="Proteomes" id="UP001338125"/>
    </source>
</evidence>
<sequence>MASTSGTARTFLVTGAGRGIGRGLSRILLQTGHRVFLLDNNKTELDHTAGLLAKSYQRGRDFDTAVCDLRNPLEIKAAAEQADKLFSSKLDCLVNNAAYTGGVGGVSLADMTLEEWNKSIETNLTGPMLMTQACLGMLRTARGCVIHMSSTRALMSEPNNEAYSATKAGLRGLSQSMAVSLARDGIRVSTVLPGWIHVLNECREADEQGGKWEEGLSEADMGWQLTGRVGKVEDVAKAVVYLAENDGVTGVEMVVDGGVTRKMLLEEAYIKGDIQSNSHHTTPTCQVKYAPLSTITRPNWFRAPSIKTPPLMQG</sequence>
<dbReference type="PRINTS" id="PR00080">
    <property type="entry name" value="SDRFAMILY"/>
</dbReference>
<dbReference type="InterPro" id="IPR002347">
    <property type="entry name" value="SDR_fam"/>
</dbReference>
<keyword evidence="5" id="KW-1185">Reference proteome</keyword>
<dbReference type="SUPFAM" id="SSF51735">
    <property type="entry name" value="NAD(P)-binding Rossmann-fold domains"/>
    <property type="match status" value="1"/>
</dbReference>
<dbReference type="PRINTS" id="PR00081">
    <property type="entry name" value="GDHRDH"/>
</dbReference>
<evidence type="ECO:0000256" key="1">
    <source>
        <dbReference type="ARBA" id="ARBA00006484"/>
    </source>
</evidence>
<comment type="caution">
    <text evidence="4">The sequence shown here is derived from an EMBL/GenBank/DDBJ whole genome shotgun (WGS) entry which is preliminary data.</text>
</comment>
<keyword evidence="3" id="KW-0560">Oxidoreductase</keyword>
<dbReference type="Proteomes" id="UP001338125">
    <property type="component" value="Unassembled WGS sequence"/>
</dbReference>
<dbReference type="InterPro" id="IPR020904">
    <property type="entry name" value="Sc_DH/Rdtase_CS"/>
</dbReference>
<dbReference type="PANTHER" id="PTHR24321">
    <property type="entry name" value="DEHYDROGENASES, SHORT CHAIN"/>
    <property type="match status" value="1"/>
</dbReference>
<dbReference type="Pfam" id="PF13561">
    <property type="entry name" value="adh_short_C2"/>
    <property type="match status" value="1"/>
</dbReference>
<evidence type="ECO:0000313" key="4">
    <source>
        <dbReference type="EMBL" id="KAK5992227.1"/>
    </source>
</evidence>
<dbReference type="InterPro" id="IPR036291">
    <property type="entry name" value="NAD(P)-bd_dom_sf"/>
</dbReference>